<keyword evidence="2" id="KW-0547">Nucleotide-binding</keyword>
<accession>A0A438J170</accession>
<comment type="caution">
    <text evidence="6">The sequence shown here is derived from an EMBL/GenBank/DDBJ whole genome shotgun (WGS) entry which is preliminary data.</text>
</comment>
<evidence type="ECO:0000259" key="4">
    <source>
        <dbReference type="Pfam" id="PF18052"/>
    </source>
</evidence>
<dbReference type="EMBL" id="QGNW01000069">
    <property type="protein sequence ID" value="RVX02695.1"/>
    <property type="molecule type" value="Genomic_DNA"/>
</dbReference>
<dbReference type="InterPro" id="IPR041118">
    <property type="entry name" value="Rx_N"/>
</dbReference>
<dbReference type="GO" id="GO:0006952">
    <property type="term" value="P:defense response"/>
    <property type="evidence" value="ECO:0007669"/>
    <property type="project" value="UniProtKB-KW"/>
</dbReference>
<dbReference type="Proteomes" id="UP000288805">
    <property type="component" value="Unassembled WGS sequence"/>
</dbReference>
<evidence type="ECO:0000256" key="1">
    <source>
        <dbReference type="ARBA" id="ARBA00022737"/>
    </source>
</evidence>
<dbReference type="Gene3D" id="1.20.5.4130">
    <property type="match status" value="1"/>
</dbReference>
<evidence type="ECO:0000256" key="3">
    <source>
        <dbReference type="ARBA" id="ARBA00022821"/>
    </source>
</evidence>
<dbReference type="GO" id="GO:0000166">
    <property type="term" value="F:nucleotide binding"/>
    <property type="evidence" value="ECO:0007669"/>
    <property type="project" value="UniProtKB-KW"/>
</dbReference>
<evidence type="ECO:0000313" key="5">
    <source>
        <dbReference type="EMBL" id="RVW42205.1"/>
    </source>
</evidence>
<evidence type="ECO:0000256" key="2">
    <source>
        <dbReference type="ARBA" id="ARBA00022741"/>
    </source>
</evidence>
<reference evidence="6 7" key="1">
    <citation type="journal article" date="2018" name="PLoS Genet.">
        <title>Population sequencing reveals clonal diversity and ancestral inbreeding in the grapevine cultivar Chardonnay.</title>
        <authorList>
            <person name="Roach M.J."/>
            <person name="Johnson D.L."/>
            <person name="Bohlmann J."/>
            <person name="van Vuuren H.J."/>
            <person name="Jones S.J."/>
            <person name="Pretorius I.S."/>
            <person name="Schmidt S.A."/>
            <person name="Borneman A.R."/>
        </authorList>
    </citation>
    <scope>NUCLEOTIDE SEQUENCE [LARGE SCALE GENOMIC DNA]</scope>
    <source>
        <strain evidence="7">cv. Chardonnay</strain>
        <strain evidence="6">I10V1</strain>
        <tissue evidence="6">Leaf</tissue>
    </source>
</reference>
<protein>
    <recommendedName>
        <fullName evidence="4">Disease resistance N-terminal domain-containing protein</fullName>
    </recommendedName>
</protein>
<feature type="domain" description="Disease resistance N-terminal" evidence="4">
    <location>
        <begin position="15"/>
        <end position="64"/>
    </location>
</feature>
<evidence type="ECO:0000313" key="7">
    <source>
        <dbReference type="Proteomes" id="UP000288805"/>
    </source>
</evidence>
<keyword evidence="3" id="KW-0611">Plant defense</keyword>
<sequence length="67" mass="7398">MADSEIAGGVVAGSVIFLLKKLDAIVTREGNLQGNNKKRVQDLRHELRSIEALQKDIDADPKKEHDC</sequence>
<gene>
    <name evidence="6" type="ORF">CK203_016434</name>
    <name evidence="5" type="ORF">CK203_108052</name>
</gene>
<name>A0A438J170_VITVI</name>
<keyword evidence="1" id="KW-0677">Repeat</keyword>
<organism evidence="6 7">
    <name type="scientific">Vitis vinifera</name>
    <name type="common">Grape</name>
    <dbReference type="NCBI Taxonomy" id="29760"/>
    <lineage>
        <taxon>Eukaryota</taxon>
        <taxon>Viridiplantae</taxon>
        <taxon>Streptophyta</taxon>
        <taxon>Embryophyta</taxon>
        <taxon>Tracheophyta</taxon>
        <taxon>Spermatophyta</taxon>
        <taxon>Magnoliopsida</taxon>
        <taxon>eudicotyledons</taxon>
        <taxon>Gunneridae</taxon>
        <taxon>Pentapetalae</taxon>
        <taxon>rosids</taxon>
        <taxon>Vitales</taxon>
        <taxon>Vitaceae</taxon>
        <taxon>Viteae</taxon>
        <taxon>Vitis</taxon>
    </lineage>
</organism>
<dbReference type="AlphaFoldDB" id="A0A438J170"/>
<dbReference type="EMBL" id="QGNW01001411">
    <property type="protein sequence ID" value="RVW42205.1"/>
    <property type="molecule type" value="Genomic_DNA"/>
</dbReference>
<proteinExistence type="predicted"/>
<dbReference type="Pfam" id="PF18052">
    <property type="entry name" value="Rx_N"/>
    <property type="match status" value="1"/>
</dbReference>
<evidence type="ECO:0000313" key="6">
    <source>
        <dbReference type="EMBL" id="RVX02695.1"/>
    </source>
</evidence>